<accession>A0AAV4ZIS7</accession>
<evidence type="ECO:0000313" key="3">
    <source>
        <dbReference type="Proteomes" id="UP001055247"/>
    </source>
</evidence>
<dbReference type="Proteomes" id="UP001055247">
    <property type="component" value="Unassembled WGS sequence"/>
</dbReference>
<proteinExistence type="predicted"/>
<keyword evidence="3" id="KW-1185">Reference proteome</keyword>
<protein>
    <recommendedName>
        <fullName evidence="4">Polyvalent protein metallopeptidase domain-containing protein</fullName>
    </recommendedName>
</protein>
<evidence type="ECO:0000256" key="1">
    <source>
        <dbReference type="SAM" id="MobiDB-lite"/>
    </source>
</evidence>
<gene>
    <name evidence="2" type="ORF">BHAOGJBA_1314</name>
</gene>
<evidence type="ECO:0000313" key="2">
    <source>
        <dbReference type="EMBL" id="GJD87809.1"/>
    </source>
</evidence>
<dbReference type="RefSeq" id="WP_238229800.1">
    <property type="nucleotide sequence ID" value="NZ_BPQO01000004.1"/>
</dbReference>
<dbReference type="EMBL" id="BPQO01000004">
    <property type="protein sequence ID" value="GJD87809.1"/>
    <property type="molecule type" value="Genomic_DNA"/>
</dbReference>
<organism evidence="2 3">
    <name type="scientific">Methylobacterium hispanicum</name>
    <dbReference type="NCBI Taxonomy" id="270350"/>
    <lineage>
        <taxon>Bacteria</taxon>
        <taxon>Pseudomonadati</taxon>
        <taxon>Pseudomonadota</taxon>
        <taxon>Alphaproteobacteria</taxon>
        <taxon>Hyphomicrobiales</taxon>
        <taxon>Methylobacteriaceae</taxon>
        <taxon>Methylobacterium</taxon>
    </lineage>
</organism>
<comment type="caution">
    <text evidence="2">The sequence shown here is derived from an EMBL/GenBank/DDBJ whole genome shotgun (WGS) entry which is preliminary data.</text>
</comment>
<dbReference type="AlphaFoldDB" id="A0AAV4ZIS7"/>
<reference evidence="2" key="1">
    <citation type="journal article" date="2016" name="Front. Microbiol.">
        <title>Genome Sequence of the Piezophilic, Mesophilic Sulfate-Reducing Bacterium Desulfovibrio indicus J2T.</title>
        <authorList>
            <person name="Cao J."/>
            <person name="Maignien L."/>
            <person name="Shao Z."/>
            <person name="Alain K."/>
            <person name="Jebbar M."/>
        </authorList>
    </citation>
    <scope>NUCLEOTIDE SEQUENCE</scope>
    <source>
        <strain evidence="2">DSM 16372</strain>
    </source>
</reference>
<reference evidence="2" key="2">
    <citation type="submission" date="2021-08" db="EMBL/GenBank/DDBJ databases">
        <authorList>
            <person name="Tani A."/>
            <person name="Ola A."/>
            <person name="Ogura Y."/>
            <person name="Katsura K."/>
            <person name="Hayashi T."/>
        </authorList>
    </citation>
    <scope>NUCLEOTIDE SEQUENCE</scope>
    <source>
        <strain evidence="2">DSM 16372</strain>
    </source>
</reference>
<sequence length="63" mass="7114">MDKSEAYLDGWLAHAQDVGSDDNPHEERRQPRSHAQWTSGWCARFSAVKHGLDLTYDDAALAE</sequence>
<name>A0AAV4ZIS7_9HYPH</name>
<evidence type="ECO:0008006" key="4">
    <source>
        <dbReference type="Google" id="ProtNLM"/>
    </source>
</evidence>
<feature type="region of interest" description="Disordered" evidence="1">
    <location>
        <begin position="1"/>
        <end position="37"/>
    </location>
</feature>